<dbReference type="PRINTS" id="PR00080">
    <property type="entry name" value="SDRFAMILY"/>
</dbReference>
<reference evidence="4" key="1">
    <citation type="journal article" date="2019" name="Int. J. Syst. Evol. Microbiol.">
        <title>The Global Catalogue of Microorganisms (GCM) 10K type strain sequencing project: providing services to taxonomists for standard genome sequencing and annotation.</title>
        <authorList>
            <consortium name="The Broad Institute Genomics Platform"/>
            <consortium name="The Broad Institute Genome Sequencing Center for Infectious Disease"/>
            <person name="Wu L."/>
            <person name="Ma J."/>
        </authorList>
    </citation>
    <scope>NUCLEOTIDE SEQUENCE [LARGE SCALE GENOMIC DNA]</scope>
    <source>
        <strain evidence="4">JCM 18054</strain>
    </source>
</reference>
<dbReference type="SUPFAM" id="SSF51735">
    <property type="entry name" value="NAD(P)-binding Rossmann-fold domains"/>
    <property type="match status" value="1"/>
</dbReference>
<evidence type="ECO:0000256" key="2">
    <source>
        <dbReference type="RuleBase" id="RU000363"/>
    </source>
</evidence>
<evidence type="ECO:0000256" key="1">
    <source>
        <dbReference type="ARBA" id="ARBA00006484"/>
    </source>
</evidence>
<gene>
    <name evidence="3" type="ORF">GCM10023214_53790</name>
</gene>
<comment type="caution">
    <text evidence="3">The sequence shown here is derived from an EMBL/GenBank/DDBJ whole genome shotgun (WGS) entry which is preliminary data.</text>
</comment>
<dbReference type="PANTHER" id="PTHR42760">
    <property type="entry name" value="SHORT-CHAIN DEHYDROGENASES/REDUCTASES FAMILY MEMBER"/>
    <property type="match status" value="1"/>
</dbReference>
<sequence length="292" mass="31182">MSSYFEKRVIVTGAGGMLGRSTAHRLLEDGYHCVLVGRDEQALRRTVELAKGGSDRAALCVGDIRSSHDRKRICSVAAADGRLFGVVNNAAITRLKPLLAASVQDWRDVVETNLEASFFLAQEALGYMREAGGGRIVNVGSIYGVTALNNKLFDGLLPIETEGDRGPVRETAYSVSKAGLVQLTKDLAVAVAPWGVTVNIVSPGHVQAPVYDDGSGRYVPHRTNLAGPDPVTAKYRQGKTDAEVRAKLAEQYPLGRLGKVGDVTAAIRFLLSEEAAYITGANLPVDGGFTAW</sequence>
<evidence type="ECO:0000313" key="3">
    <source>
        <dbReference type="EMBL" id="GAA5172382.1"/>
    </source>
</evidence>
<dbReference type="InterPro" id="IPR002347">
    <property type="entry name" value="SDR_fam"/>
</dbReference>
<comment type="similarity">
    <text evidence="1 2">Belongs to the short-chain dehydrogenases/reductases (SDR) family.</text>
</comment>
<accession>A0ABP9R6R3</accession>
<proteinExistence type="inferred from homology"/>
<dbReference type="Pfam" id="PF13561">
    <property type="entry name" value="adh_short_C2"/>
    <property type="match status" value="1"/>
</dbReference>
<organism evidence="3 4">
    <name type="scientific">Amycolatopsis dongchuanensis</name>
    <dbReference type="NCBI Taxonomy" id="1070866"/>
    <lineage>
        <taxon>Bacteria</taxon>
        <taxon>Bacillati</taxon>
        <taxon>Actinomycetota</taxon>
        <taxon>Actinomycetes</taxon>
        <taxon>Pseudonocardiales</taxon>
        <taxon>Pseudonocardiaceae</taxon>
        <taxon>Amycolatopsis</taxon>
    </lineage>
</organism>
<dbReference type="Pfam" id="PF00106">
    <property type="entry name" value="adh_short"/>
    <property type="match status" value="2"/>
</dbReference>
<dbReference type="EMBL" id="BAABIB010000099">
    <property type="protein sequence ID" value="GAA5172382.1"/>
    <property type="molecule type" value="Genomic_DNA"/>
</dbReference>
<dbReference type="Proteomes" id="UP001500192">
    <property type="component" value="Unassembled WGS sequence"/>
</dbReference>
<keyword evidence="4" id="KW-1185">Reference proteome</keyword>
<name>A0ABP9R6R3_9PSEU</name>
<protein>
    <submittedName>
        <fullName evidence="3">SDR family oxidoreductase</fullName>
    </submittedName>
</protein>
<dbReference type="InterPro" id="IPR036291">
    <property type="entry name" value="NAD(P)-bd_dom_sf"/>
</dbReference>
<dbReference type="PRINTS" id="PR00081">
    <property type="entry name" value="GDHRDH"/>
</dbReference>
<dbReference type="PANTHER" id="PTHR42760:SF123">
    <property type="entry name" value="OXIDOREDUCTASE"/>
    <property type="match status" value="1"/>
</dbReference>
<dbReference type="RefSeq" id="WP_091505165.1">
    <property type="nucleotide sequence ID" value="NZ_BAABIB010000099.1"/>
</dbReference>
<dbReference type="Gene3D" id="3.40.50.720">
    <property type="entry name" value="NAD(P)-binding Rossmann-like Domain"/>
    <property type="match status" value="1"/>
</dbReference>
<evidence type="ECO:0000313" key="4">
    <source>
        <dbReference type="Proteomes" id="UP001500192"/>
    </source>
</evidence>